<evidence type="ECO:0008006" key="3">
    <source>
        <dbReference type="Google" id="ProtNLM"/>
    </source>
</evidence>
<dbReference type="InterPro" id="IPR029063">
    <property type="entry name" value="SAM-dependent_MTases_sf"/>
</dbReference>
<proteinExistence type="predicted"/>
<dbReference type="AlphaFoldDB" id="A0A916XVW6"/>
<dbReference type="Gene3D" id="3.40.50.150">
    <property type="entry name" value="Vaccinia Virus protein VP39"/>
    <property type="match status" value="1"/>
</dbReference>
<keyword evidence="2" id="KW-1185">Reference proteome</keyword>
<reference evidence="1" key="2">
    <citation type="submission" date="2020-09" db="EMBL/GenBank/DDBJ databases">
        <authorList>
            <person name="Sun Q."/>
            <person name="Zhou Y."/>
        </authorList>
    </citation>
    <scope>NUCLEOTIDE SEQUENCE</scope>
    <source>
        <strain evidence="1">CGMCC 1.12506</strain>
    </source>
</reference>
<evidence type="ECO:0000313" key="2">
    <source>
        <dbReference type="Proteomes" id="UP000625735"/>
    </source>
</evidence>
<dbReference type="SUPFAM" id="SSF53335">
    <property type="entry name" value="S-adenosyl-L-methionine-dependent methyltransferases"/>
    <property type="match status" value="1"/>
</dbReference>
<dbReference type="EMBL" id="BMFG01000001">
    <property type="protein sequence ID" value="GGD14960.1"/>
    <property type="molecule type" value="Genomic_DNA"/>
</dbReference>
<dbReference type="CDD" id="cd02440">
    <property type="entry name" value="AdoMet_MTases"/>
    <property type="match status" value="1"/>
</dbReference>
<organism evidence="1 2">
    <name type="scientific">Flavobacterium orientale</name>
    <dbReference type="NCBI Taxonomy" id="1756020"/>
    <lineage>
        <taxon>Bacteria</taxon>
        <taxon>Pseudomonadati</taxon>
        <taxon>Bacteroidota</taxon>
        <taxon>Flavobacteriia</taxon>
        <taxon>Flavobacteriales</taxon>
        <taxon>Flavobacteriaceae</taxon>
        <taxon>Flavobacterium</taxon>
    </lineage>
</organism>
<sequence>MIKCILCGSLNLKKHNKIKVDDLINLYIENLCIDVSNEFKDINHIFPLECNNCSLMFFYPLVAGSEMFYHNLQIKNFNYYSEDRLEFNLASKYISKNDNVLEVGSGSGYFASLLSTRSYTGLEFNDEAILKAKVNGVSLIKESIEEFSIENPNQFDVVCSFHVLEHVRNPHDFILSKLKALKQGGKLIISVPYADSILTTDLNHTLNLPPHHISRWKYKTFLKLEEIFNITLDKLIIEDVHDKRTYFEVYINSVILKLFNLNKKFLVNHNFYLKNYSFVKKVNRKLNIYKFIKFSKYSGKNILIIATKN</sequence>
<name>A0A916XVW6_9FLAO</name>
<gene>
    <name evidence="1" type="ORF">GCM10011343_02470</name>
</gene>
<reference evidence="1" key="1">
    <citation type="journal article" date="2014" name="Int. J. Syst. Evol. Microbiol.">
        <title>Complete genome sequence of Corynebacterium casei LMG S-19264T (=DSM 44701T), isolated from a smear-ripened cheese.</title>
        <authorList>
            <consortium name="US DOE Joint Genome Institute (JGI-PGF)"/>
            <person name="Walter F."/>
            <person name="Albersmeier A."/>
            <person name="Kalinowski J."/>
            <person name="Ruckert C."/>
        </authorList>
    </citation>
    <scope>NUCLEOTIDE SEQUENCE</scope>
    <source>
        <strain evidence="1">CGMCC 1.12506</strain>
    </source>
</reference>
<dbReference type="Proteomes" id="UP000625735">
    <property type="component" value="Unassembled WGS sequence"/>
</dbReference>
<dbReference type="Pfam" id="PF13489">
    <property type="entry name" value="Methyltransf_23"/>
    <property type="match status" value="1"/>
</dbReference>
<evidence type="ECO:0000313" key="1">
    <source>
        <dbReference type="EMBL" id="GGD14960.1"/>
    </source>
</evidence>
<comment type="caution">
    <text evidence="1">The sequence shown here is derived from an EMBL/GenBank/DDBJ whole genome shotgun (WGS) entry which is preliminary data.</text>
</comment>
<dbReference type="PANTHER" id="PTHR43861">
    <property type="entry name" value="TRANS-ACONITATE 2-METHYLTRANSFERASE-RELATED"/>
    <property type="match status" value="1"/>
</dbReference>
<dbReference type="RefSeq" id="WP_188360681.1">
    <property type="nucleotide sequence ID" value="NZ_BMFG01000001.1"/>
</dbReference>
<protein>
    <recommendedName>
        <fullName evidence="3">Methyltransferase domain-containing protein</fullName>
    </recommendedName>
</protein>
<accession>A0A916XVW6</accession>